<evidence type="ECO:0000259" key="1">
    <source>
        <dbReference type="Pfam" id="PF12728"/>
    </source>
</evidence>
<accession>D5PFB2</accession>
<dbReference type="eggNOG" id="COG3311">
    <property type="taxonomic scope" value="Bacteria"/>
</dbReference>
<dbReference type="Gene3D" id="1.10.10.10">
    <property type="entry name" value="Winged helix-like DNA-binding domain superfamily/Winged helix DNA-binding domain"/>
    <property type="match status" value="1"/>
</dbReference>
<sequence length="65" mass="7427">MSTREVSALTSVTQSTLRYWRHCNEGPPSFVLGRRVVYRRAAVLEWIQQQEQATRRGGHPISSQG</sequence>
<name>D5PFB2_9MYCO</name>
<dbReference type="InterPro" id="IPR009061">
    <property type="entry name" value="DNA-bd_dom_put_sf"/>
</dbReference>
<dbReference type="SUPFAM" id="SSF46955">
    <property type="entry name" value="Putative DNA-binding domain"/>
    <property type="match status" value="1"/>
</dbReference>
<organism evidence="2 3">
    <name type="scientific">Mycobacterium parascrofulaceum ATCC BAA-614</name>
    <dbReference type="NCBI Taxonomy" id="525368"/>
    <lineage>
        <taxon>Bacteria</taxon>
        <taxon>Bacillati</taxon>
        <taxon>Actinomycetota</taxon>
        <taxon>Actinomycetes</taxon>
        <taxon>Mycobacteriales</taxon>
        <taxon>Mycobacteriaceae</taxon>
        <taxon>Mycobacterium</taxon>
        <taxon>Mycobacterium simiae complex</taxon>
    </lineage>
</organism>
<dbReference type="RefSeq" id="WP_007168849.1">
    <property type="nucleotide sequence ID" value="NZ_GG770554.1"/>
</dbReference>
<gene>
    <name evidence="2" type="ORF">HMPREF0591_4860</name>
</gene>
<comment type="caution">
    <text evidence="2">The sequence shown here is derived from an EMBL/GenBank/DDBJ whole genome shotgun (WGS) entry which is preliminary data.</text>
</comment>
<dbReference type="InterPro" id="IPR041657">
    <property type="entry name" value="HTH_17"/>
</dbReference>
<dbReference type="HOGENOM" id="CLU_140176_9_1_11"/>
<reference evidence="2 3" key="1">
    <citation type="submission" date="2010-04" db="EMBL/GenBank/DDBJ databases">
        <authorList>
            <person name="Muzny D."/>
            <person name="Qin X."/>
            <person name="Deng J."/>
            <person name="Jiang H."/>
            <person name="Liu Y."/>
            <person name="Qu J."/>
            <person name="Song X.-Z."/>
            <person name="Zhang L."/>
            <person name="Thornton R."/>
            <person name="Coyle M."/>
            <person name="Francisco L."/>
            <person name="Jackson L."/>
            <person name="Javaid M."/>
            <person name="Korchina V."/>
            <person name="Kovar C."/>
            <person name="Mata R."/>
            <person name="Mathew T."/>
            <person name="Ngo R."/>
            <person name="Nguyen L."/>
            <person name="Nguyen N."/>
            <person name="Okwuonu G."/>
            <person name="Ongeri F."/>
            <person name="Pham C."/>
            <person name="Simmons D."/>
            <person name="Wilczek-Boney K."/>
            <person name="Hale W."/>
            <person name="Jakkamsetti A."/>
            <person name="Pham P."/>
            <person name="Ruth R."/>
            <person name="San Lucas F."/>
            <person name="Warren J."/>
            <person name="Zhang J."/>
            <person name="Zhao Z."/>
            <person name="Zhou C."/>
            <person name="Zhu D."/>
            <person name="Lee S."/>
            <person name="Bess C."/>
            <person name="Blankenburg K."/>
            <person name="Forbes L."/>
            <person name="Fu Q."/>
            <person name="Gubbala S."/>
            <person name="Hirani K."/>
            <person name="Jayaseelan J.C."/>
            <person name="Lara F."/>
            <person name="Munidasa M."/>
            <person name="Palculict T."/>
            <person name="Patil S."/>
            <person name="Pu L.-L."/>
            <person name="Saada N."/>
            <person name="Tang L."/>
            <person name="Weissenberger G."/>
            <person name="Zhu Y."/>
            <person name="Hemphill L."/>
            <person name="Shang Y."/>
            <person name="Youmans B."/>
            <person name="Ayvaz T."/>
            <person name="Ross M."/>
            <person name="Santibanez J."/>
            <person name="Aqrawi P."/>
            <person name="Gross S."/>
            <person name="Joshi V."/>
            <person name="Fowler G."/>
            <person name="Nazareth L."/>
            <person name="Reid J."/>
            <person name="Worley K."/>
            <person name="Petrosino J."/>
            <person name="Highlander S."/>
            <person name="Gibbs R."/>
        </authorList>
    </citation>
    <scope>NUCLEOTIDE SEQUENCE [LARGE SCALE GENOMIC DNA]</scope>
    <source>
        <strain evidence="2 3">ATCC BAA-614</strain>
    </source>
</reference>
<protein>
    <submittedName>
        <fullName evidence="2">Transcriptional regulator, AlpA family</fullName>
    </submittedName>
</protein>
<evidence type="ECO:0000313" key="3">
    <source>
        <dbReference type="Proteomes" id="UP000003653"/>
    </source>
</evidence>
<feature type="domain" description="Helix-turn-helix" evidence="1">
    <location>
        <begin position="1"/>
        <end position="50"/>
    </location>
</feature>
<keyword evidence="3" id="KW-1185">Reference proteome</keyword>
<dbReference type="EMBL" id="ADNV01000332">
    <property type="protein sequence ID" value="EFG75182.1"/>
    <property type="molecule type" value="Genomic_DNA"/>
</dbReference>
<dbReference type="AlphaFoldDB" id="D5PFB2"/>
<dbReference type="Proteomes" id="UP000003653">
    <property type="component" value="Unassembled WGS sequence"/>
</dbReference>
<evidence type="ECO:0000313" key="2">
    <source>
        <dbReference type="EMBL" id="EFG75182.1"/>
    </source>
</evidence>
<proteinExistence type="predicted"/>
<dbReference type="Pfam" id="PF12728">
    <property type="entry name" value="HTH_17"/>
    <property type="match status" value="1"/>
</dbReference>
<dbReference type="InterPro" id="IPR036388">
    <property type="entry name" value="WH-like_DNA-bd_sf"/>
</dbReference>